<dbReference type="EMBL" id="LAZR01002005">
    <property type="protein sequence ID" value="KKN35873.1"/>
    <property type="molecule type" value="Genomic_DNA"/>
</dbReference>
<evidence type="ECO:0000256" key="1">
    <source>
        <dbReference type="SAM" id="MobiDB-lite"/>
    </source>
</evidence>
<dbReference type="AlphaFoldDB" id="A0A0F9T345"/>
<dbReference type="PANTHER" id="PTHR39465:SF1">
    <property type="entry name" value="DNA LIGASE D 3'-PHOSPHOESTERASE DOMAIN-CONTAINING PROTEIN"/>
    <property type="match status" value="1"/>
</dbReference>
<proteinExistence type="predicted"/>
<dbReference type="InterPro" id="IPR014144">
    <property type="entry name" value="LigD_PE_domain"/>
</dbReference>
<reference evidence="3" key="1">
    <citation type="journal article" date="2015" name="Nature">
        <title>Complex archaea that bridge the gap between prokaryotes and eukaryotes.</title>
        <authorList>
            <person name="Spang A."/>
            <person name="Saw J.H."/>
            <person name="Jorgensen S.L."/>
            <person name="Zaremba-Niedzwiedzka K."/>
            <person name="Martijn J."/>
            <person name="Lind A.E."/>
            <person name="van Eijk R."/>
            <person name="Schleper C."/>
            <person name="Guy L."/>
            <person name="Ettema T.J."/>
        </authorList>
    </citation>
    <scope>NUCLEOTIDE SEQUENCE</scope>
</reference>
<evidence type="ECO:0000313" key="3">
    <source>
        <dbReference type="EMBL" id="KKN35873.1"/>
    </source>
</evidence>
<name>A0A0F9T345_9ZZZZ</name>
<sequence>MSLKEYKKKRDFKKTQEPGETKTGKKLEGLIYVIQEHDASHLHFDLRLEEDGVLKSWAVPKSPPQEEGIRRLAIETEDHPLGYEDFAGIIPKGEYGAGKVKIWDRGDYLPLETTVSKRIMEINGKKMNGRYCLIRLKPKDPKDKNWLFFKLKKTNRKDEK</sequence>
<comment type="caution">
    <text evidence="3">The sequence shown here is derived from an EMBL/GenBank/DDBJ whole genome shotgun (WGS) entry which is preliminary data.</text>
</comment>
<feature type="domain" description="DNA ligase D 3'-phosphoesterase" evidence="2">
    <location>
        <begin position="35"/>
        <end position="135"/>
    </location>
</feature>
<gene>
    <name evidence="3" type="ORF">LCGC14_0779320</name>
</gene>
<feature type="region of interest" description="Disordered" evidence="1">
    <location>
        <begin position="1"/>
        <end position="21"/>
    </location>
</feature>
<accession>A0A0F9T345</accession>
<dbReference type="Pfam" id="PF13298">
    <property type="entry name" value="LigD_N"/>
    <property type="match status" value="1"/>
</dbReference>
<feature type="compositionally biased region" description="Basic residues" evidence="1">
    <location>
        <begin position="1"/>
        <end position="12"/>
    </location>
</feature>
<dbReference type="PANTHER" id="PTHR39465">
    <property type="entry name" value="DNA LIGASE D, 3'-PHOSPHOESTERASE DOMAIN"/>
    <property type="match status" value="1"/>
</dbReference>
<protein>
    <recommendedName>
        <fullName evidence="2">DNA ligase D 3'-phosphoesterase domain-containing protein</fullName>
    </recommendedName>
</protein>
<organism evidence="3">
    <name type="scientific">marine sediment metagenome</name>
    <dbReference type="NCBI Taxonomy" id="412755"/>
    <lineage>
        <taxon>unclassified sequences</taxon>
        <taxon>metagenomes</taxon>
        <taxon>ecological metagenomes</taxon>
    </lineage>
</organism>
<evidence type="ECO:0000259" key="2">
    <source>
        <dbReference type="Pfam" id="PF13298"/>
    </source>
</evidence>
<dbReference type="NCBIfam" id="TIGR02777">
    <property type="entry name" value="LigD_PE_dom"/>
    <property type="match status" value="1"/>
</dbReference>